<feature type="transmembrane region" description="Helical" evidence="1">
    <location>
        <begin position="58"/>
        <end position="79"/>
    </location>
</feature>
<keyword evidence="1" id="KW-0812">Transmembrane</keyword>
<dbReference type="AlphaFoldDB" id="A0A1G8EDA1"/>
<gene>
    <name evidence="2" type="ORF">SAMN04489720_1983</name>
</gene>
<keyword evidence="3" id="KW-1185">Reference proteome</keyword>
<proteinExistence type="predicted"/>
<accession>A0A1G8EDA1</accession>
<protein>
    <submittedName>
        <fullName evidence="2">Uncharacterized protein</fullName>
    </submittedName>
</protein>
<evidence type="ECO:0000313" key="2">
    <source>
        <dbReference type="EMBL" id="SDH67679.1"/>
    </source>
</evidence>
<dbReference type="Proteomes" id="UP000198822">
    <property type="component" value="Chromosome I"/>
</dbReference>
<dbReference type="STRING" id="399736.SAMN04489720_1983"/>
<dbReference type="OrthoDB" id="4808534at2"/>
<sequence>MTKPPTPSRLLEVWGDTVDQRHLVLSIVLGVGLGAPVFLLAEWGFAQTDVAPGLQRSYALLAGIGACVVAAVIAARLFAPKRSVVIGTSTEGSRQEAMDAIEAEIGPLGDPDELPERILAEVKALGLYDDLAAQHRRRVEAEGAA</sequence>
<dbReference type="EMBL" id="LT629695">
    <property type="protein sequence ID" value="SDH67679.1"/>
    <property type="molecule type" value="Genomic_DNA"/>
</dbReference>
<reference evidence="3" key="1">
    <citation type="submission" date="2016-10" db="EMBL/GenBank/DDBJ databases">
        <authorList>
            <person name="Varghese N."/>
            <person name="Submissions S."/>
        </authorList>
    </citation>
    <scope>NUCLEOTIDE SEQUENCE [LARGE SCALE GENOMIC DNA]</scope>
    <source>
        <strain evidence="3">DSM 22002</strain>
    </source>
</reference>
<dbReference type="RefSeq" id="WP_092504630.1">
    <property type="nucleotide sequence ID" value="NZ_LT629695.1"/>
</dbReference>
<name>A0A1G8EDA1_9MICO</name>
<evidence type="ECO:0000313" key="3">
    <source>
        <dbReference type="Proteomes" id="UP000198822"/>
    </source>
</evidence>
<evidence type="ECO:0000256" key="1">
    <source>
        <dbReference type="SAM" id="Phobius"/>
    </source>
</evidence>
<keyword evidence="1" id="KW-0472">Membrane</keyword>
<keyword evidence="1" id="KW-1133">Transmembrane helix</keyword>
<feature type="transmembrane region" description="Helical" evidence="1">
    <location>
        <begin position="23"/>
        <end position="46"/>
    </location>
</feature>
<organism evidence="2 3">
    <name type="scientific">Agrococcus jejuensis</name>
    <dbReference type="NCBI Taxonomy" id="399736"/>
    <lineage>
        <taxon>Bacteria</taxon>
        <taxon>Bacillati</taxon>
        <taxon>Actinomycetota</taxon>
        <taxon>Actinomycetes</taxon>
        <taxon>Micrococcales</taxon>
        <taxon>Microbacteriaceae</taxon>
        <taxon>Agrococcus</taxon>
    </lineage>
</organism>